<dbReference type="InterPro" id="IPR006139">
    <property type="entry name" value="D-isomer_2_OHA_DH_cat_dom"/>
</dbReference>
<reference evidence="8" key="1">
    <citation type="submission" date="2015-03" db="EMBL/GenBank/DDBJ databases">
        <title>Luteipulveratus halotolerans sp. nov., a novel actinobacterium (Dermacoccaceae) from Sarawak, Malaysia.</title>
        <authorList>
            <person name="Juboi H."/>
            <person name="Basik A."/>
            <person name="Shamsul S.S."/>
            <person name="Arnold P."/>
            <person name="Schmitt E.K."/>
            <person name="Sanglier J.-J."/>
            <person name="Yeo T."/>
        </authorList>
    </citation>
    <scope>NUCLEOTIDE SEQUENCE [LARGE SCALE GENOMIC DNA]</scope>
    <source>
        <strain evidence="8">C296001</strain>
    </source>
</reference>
<comment type="similarity">
    <text evidence="1 4">Belongs to the D-isomer specific 2-hydroxyacid dehydrogenase family.</text>
</comment>
<evidence type="ECO:0000259" key="5">
    <source>
        <dbReference type="Pfam" id="PF00389"/>
    </source>
</evidence>
<dbReference type="EMBL" id="LAIR01000002">
    <property type="protein sequence ID" value="KNX37657.1"/>
    <property type="molecule type" value="Genomic_DNA"/>
</dbReference>
<dbReference type="PATRIC" id="fig|1631356.3.peg.2287"/>
<dbReference type="AlphaFoldDB" id="A0A0L6CIM8"/>
<evidence type="ECO:0000256" key="3">
    <source>
        <dbReference type="ARBA" id="ARBA00023027"/>
    </source>
</evidence>
<protein>
    <submittedName>
        <fullName evidence="7">2-hydroxyacid dehydrogenase</fullName>
    </submittedName>
</protein>
<dbReference type="PANTHER" id="PTHR43333:SF1">
    <property type="entry name" value="D-ISOMER SPECIFIC 2-HYDROXYACID DEHYDROGENASE NAD-BINDING DOMAIN-CONTAINING PROTEIN"/>
    <property type="match status" value="1"/>
</dbReference>
<dbReference type="Pfam" id="PF00389">
    <property type="entry name" value="2-Hacid_dh"/>
    <property type="match status" value="1"/>
</dbReference>
<dbReference type="PANTHER" id="PTHR43333">
    <property type="entry name" value="2-HACID_DH_C DOMAIN-CONTAINING PROTEIN"/>
    <property type="match status" value="1"/>
</dbReference>
<keyword evidence="3" id="KW-0520">NAD</keyword>
<dbReference type="Gene3D" id="3.40.50.720">
    <property type="entry name" value="NAD(P)-binding Rossmann-like Domain"/>
    <property type="match status" value="2"/>
</dbReference>
<evidence type="ECO:0000256" key="2">
    <source>
        <dbReference type="ARBA" id="ARBA00023002"/>
    </source>
</evidence>
<name>A0A0L6CIM8_9MICO</name>
<dbReference type="SUPFAM" id="SSF52283">
    <property type="entry name" value="Formate/glycerate dehydrogenase catalytic domain-like"/>
    <property type="match status" value="1"/>
</dbReference>
<gene>
    <name evidence="7" type="ORF">VV01_11700</name>
</gene>
<organism evidence="7 8">
    <name type="scientific">Luteipulveratus halotolerans</name>
    <dbReference type="NCBI Taxonomy" id="1631356"/>
    <lineage>
        <taxon>Bacteria</taxon>
        <taxon>Bacillati</taxon>
        <taxon>Actinomycetota</taxon>
        <taxon>Actinomycetes</taxon>
        <taxon>Micrococcales</taxon>
        <taxon>Dermacoccaceae</taxon>
        <taxon>Luteipulveratus</taxon>
    </lineage>
</organism>
<sequence>MLTITLADFYVGVVSLTLPAVAVLCPTADDRPAHLEPLQGRVDLRFTDAAGLGAALDGARGLFLWDFFSQAVEDVWDRAGDLEWIHVAAAGVDKLLFPRLRESDVVVTNARGVFDRPIAEFVLASVLAHAKLLYESEALRRTRTWDERAPLRIEGARALVIGTGGIGRATGRLLSAVGMKVSGAGRRARTDDPDLGEVYESAGLASYVGDFDYVVNAAPLTPATRGLIDATVLKAMKPSAYLVNVGRGQSVVEDDLISALRDGTIAGAALDVFETEPLPESSPLWTMPQVAVSAHMSGNVVGWTDDLAHQFVDQAQRWLDGRPLDNVVDKQLGFVSGASS</sequence>
<dbReference type="InterPro" id="IPR006140">
    <property type="entry name" value="D-isomer_DH_NAD-bd"/>
</dbReference>
<dbReference type="Proteomes" id="UP000037397">
    <property type="component" value="Unassembled WGS sequence"/>
</dbReference>
<feature type="domain" description="D-isomer specific 2-hydroxyacid dehydrogenase NAD-binding" evidence="6">
    <location>
        <begin position="124"/>
        <end position="297"/>
    </location>
</feature>
<evidence type="ECO:0000256" key="1">
    <source>
        <dbReference type="ARBA" id="ARBA00005854"/>
    </source>
</evidence>
<dbReference type="GO" id="GO:0051287">
    <property type="term" value="F:NAD binding"/>
    <property type="evidence" value="ECO:0007669"/>
    <property type="project" value="InterPro"/>
</dbReference>
<evidence type="ECO:0000259" key="6">
    <source>
        <dbReference type="Pfam" id="PF02826"/>
    </source>
</evidence>
<evidence type="ECO:0000256" key="4">
    <source>
        <dbReference type="RuleBase" id="RU003719"/>
    </source>
</evidence>
<dbReference type="InterPro" id="IPR036291">
    <property type="entry name" value="NAD(P)-bd_dom_sf"/>
</dbReference>
<dbReference type="STRING" id="1631356.VV01_11700"/>
<dbReference type="SUPFAM" id="SSF51735">
    <property type="entry name" value="NAD(P)-binding Rossmann-fold domains"/>
    <property type="match status" value="1"/>
</dbReference>
<evidence type="ECO:0000313" key="7">
    <source>
        <dbReference type="EMBL" id="KNX37657.1"/>
    </source>
</evidence>
<accession>A0A0L6CIM8</accession>
<evidence type="ECO:0000313" key="8">
    <source>
        <dbReference type="Proteomes" id="UP000037397"/>
    </source>
</evidence>
<comment type="caution">
    <text evidence="7">The sequence shown here is derived from an EMBL/GenBank/DDBJ whole genome shotgun (WGS) entry which is preliminary data.</text>
</comment>
<dbReference type="Pfam" id="PF02826">
    <property type="entry name" value="2-Hacid_dh_C"/>
    <property type="match status" value="1"/>
</dbReference>
<proteinExistence type="inferred from homology"/>
<dbReference type="GO" id="GO:0016616">
    <property type="term" value="F:oxidoreductase activity, acting on the CH-OH group of donors, NAD or NADP as acceptor"/>
    <property type="evidence" value="ECO:0007669"/>
    <property type="project" value="InterPro"/>
</dbReference>
<keyword evidence="2 4" id="KW-0560">Oxidoreductase</keyword>
<dbReference type="CDD" id="cd05300">
    <property type="entry name" value="2-Hacid_dh_1"/>
    <property type="match status" value="1"/>
</dbReference>
<keyword evidence="8" id="KW-1185">Reference proteome</keyword>
<feature type="domain" description="D-isomer specific 2-hydroxyacid dehydrogenase catalytic" evidence="5">
    <location>
        <begin position="51"/>
        <end position="328"/>
    </location>
</feature>